<accession>A0A7H8R847</accession>
<name>A0A7H8R847_TALRU</name>
<keyword evidence="2" id="KW-0521">NADP</keyword>
<dbReference type="AlphaFoldDB" id="A0A7H8R847"/>
<evidence type="ECO:0000313" key="5">
    <source>
        <dbReference type="Proteomes" id="UP000509510"/>
    </source>
</evidence>
<proteinExistence type="inferred from homology"/>
<gene>
    <name evidence="4" type="ORF">TRUGW13939_09486</name>
</gene>
<dbReference type="PANTHER" id="PTHR42748">
    <property type="entry name" value="NITROGEN METABOLITE REPRESSION PROTEIN NMRA FAMILY MEMBER"/>
    <property type="match status" value="1"/>
</dbReference>
<evidence type="ECO:0000256" key="1">
    <source>
        <dbReference type="ARBA" id="ARBA00006328"/>
    </source>
</evidence>
<keyword evidence="5" id="KW-1185">Reference proteome</keyword>
<dbReference type="GeneID" id="55996969"/>
<protein>
    <recommendedName>
        <fullName evidence="3">NmrA-like domain-containing protein</fullName>
    </recommendedName>
</protein>
<sequence>MATPPKLPEILVIGGTGAQGKPVVEALANSGRYAVRLLTRNPQSGRAQELSALPNVTLQQGSVTSQEALHAAFRGVYGAWVNIDGFTLGEKNELFYAMRAYEIAISEGVTHYVWANIDYALRKAGWDEKYHYGHGDAKGRVGDFILAQGQNRIKSTLFTTGPYMEMLFDGMFVPQERSDGTIVWANPASNGKIPLISLLDVGEYVLWIFDNIKRSAGMDLEVATDQVSFKDIAEIFTKVTGKPAIHVPLPIDEYMAKAEPYPNAPVNYLGGKNKIDDESNMTWRENFTAWWRYWSEGIAATRDFELLTEIFPGRIKSLEEWMYKVNYQGRPKPVLKNLEDLRSEQSGAEHPSHGH</sequence>
<evidence type="ECO:0000313" key="4">
    <source>
        <dbReference type="EMBL" id="QKX62327.1"/>
    </source>
</evidence>
<dbReference type="CDD" id="cd05251">
    <property type="entry name" value="NmrA_like_SDR_a"/>
    <property type="match status" value="1"/>
</dbReference>
<dbReference type="InterPro" id="IPR036291">
    <property type="entry name" value="NAD(P)-bd_dom_sf"/>
</dbReference>
<dbReference type="KEGG" id="trg:TRUGW13939_09486"/>
<dbReference type="Proteomes" id="UP000509510">
    <property type="component" value="Chromosome V"/>
</dbReference>
<reference evidence="5" key="1">
    <citation type="submission" date="2020-06" db="EMBL/GenBank/DDBJ databases">
        <title>A chromosome-scale genome assembly of Talaromyces rugulosus W13939.</title>
        <authorList>
            <person name="Wang B."/>
            <person name="Guo L."/>
            <person name="Ye K."/>
            <person name="Wang L."/>
        </authorList>
    </citation>
    <scope>NUCLEOTIDE SEQUENCE [LARGE SCALE GENOMIC DNA]</scope>
    <source>
        <strain evidence="5">W13939</strain>
    </source>
</reference>
<dbReference type="Gene3D" id="3.40.50.720">
    <property type="entry name" value="NAD(P)-binding Rossmann-like Domain"/>
    <property type="match status" value="1"/>
</dbReference>
<evidence type="ECO:0000256" key="2">
    <source>
        <dbReference type="ARBA" id="ARBA00022857"/>
    </source>
</evidence>
<dbReference type="EMBL" id="CP055902">
    <property type="protein sequence ID" value="QKX62327.1"/>
    <property type="molecule type" value="Genomic_DNA"/>
</dbReference>
<dbReference type="InterPro" id="IPR008030">
    <property type="entry name" value="NmrA-like"/>
</dbReference>
<organism evidence="4 5">
    <name type="scientific">Talaromyces rugulosus</name>
    <name type="common">Penicillium rugulosum</name>
    <dbReference type="NCBI Taxonomy" id="121627"/>
    <lineage>
        <taxon>Eukaryota</taxon>
        <taxon>Fungi</taxon>
        <taxon>Dikarya</taxon>
        <taxon>Ascomycota</taxon>
        <taxon>Pezizomycotina</taxon>
        <taxon>Eurotiomycetes</taxon>
        <taxon>Eurotiomycetidae</taxon>
        <taxon>Eurotiales</taxon>
        <taxon>Trichocomaceae</taxon>
        <taxon>Talaromyces</taxon>
        <taxon>Talaromyces sect. Islandici</taxon>
    </lineage>
</organism>
<dbReference type="SUPFAM" id="SSF51735">
    <property type="entry name" value="NAD(P)-binding Rossmann-fold domains"/>
    <property type="match status" value="1"/>
</dbReference>
<evidence type="ECO:0000259" key="3">
    <source>
        <dbReference type="Pfam" id="PF05368"/>
    </source>
</evidence>
<dbReference type="Gene3D" id="3.90.25.10">
    <property type="entry name" value="UDP-galactose 4-epimerase, domain 1"/>
    <property type="match status" value="1"/>
</dbReference>
<comment type="similarity">
    <text evidence="1">Belongs to the NmrA-type oxidoreductase family.</text>
</comment>
<dbReference type="GO" id="GO:0005634">
    <property type="term" value="C:nucleus"/>
    <property type="evidence" value="ECO:0007669"/>
    <property type="project" value="TreeGrafter"/>
</dbReference>
<feature type="domain" description="NmrA-like" evidence="3">
    <location>
        <begin position="9"/>
        <end position="257"/>
    </location>
</feature>
<dbReference type="PANTHER" id="PTHR42748:SF14">
    <property type="entry name" value="SNOAL-LIKE DOMAIN-CONTAINING PROTEIN"/>
    <property type="match status" value="1"/>
</dbReference>
<dbReference type="InterPro" id="IPR051164">
    <property type="entry name" value="NmrA-like_oxidored"/>
</dbReference>
<dbReference type="OrthoDB" id="300709at2759"/>
<dbReference type="RefSeq" id="XP_035348501.1">
    <property type="nucleotide sequence ID" value="XM_035492608.1"/>
</dbReference>
<dbReference type="Pfam" id="PF05368">
    <property type="entry name" value="NmrA"/>
    <property type="match status" value="1"/>
</dbReference>